<accession>A0A0F9BJ36</accession>
<reference evidence="1" key="1">
    <citation type="journal article" date="2015" name="Nature">
        <title>Complex archaea that bridge the gap between prokaryotes and eukaryotes.</title>
        <authorList>
            <person name="Spang A."/>
            <person name="Saw J.H."/>
            <person name="Jorgensen S.L."/>
            <person name="Zaremba-Niedzwiedzka K."/>
            <person name="Martijn J."/>
            <person name="Lind A.E."/>
            <person name="van Eijk R."/>
            <person name="Schleper C."/>
            <person name="Guy L."/>
            <person name="Ettema T.J."/>
        </authorList>
    </citation>
    <scope>NUCLEOTIDE SEQUENCE</scope>
</reference>
<proteinExistence type="predicted"/>
<evidence type="ECO:0000313" key="1">
    <source>
        <dbReference type="EMBL" id="KKL21909.1"/>
    </source>
</evidence>
<organism evidence="1">
    <name type="scientific">marine sediment metagenome</name>
    <dbReference type="NCBI Taxonomy" id="412755"/>
    <lineage>
        <taxon>unclassified sequences</taxon>
        <taxon>metagenomes</taxon>
        <taxon>ecological metagenomes</taxon>
    </lineage>
</organism>
<name>A0A0F9BJ36_9ZZZZ</name>
<dbReference type="EMBL" id="LAZR01037550">
    <property type="protein sequence ID" value="KKL21909.1"/>
    <property type="molecule type" value="Genomic_DNA"/>
</dbReference>
<gene>
    <name evidence="1" type="ORF">LCGC14_2440750</name>
</gene>
<dbReference type="AlphaFoldDB" id="A0A0F9BJ36"/>
<comment type="caution">
    <text evidence="1">The sequence shown here is derived from an EMBL/GenBank/DDBJ whole genome shotgun (WGS) entry which is preliminary data.</text>
</comment>
<sequence>MAVYQGAPLTPVIDSGTQLDATSANMFTFAKQVGFVVIQNESATDLYVKWDATTAAPAASASWCDGMIPAGETRPFEIRCNKLALYNPGGGAVVWTDDATPNKELWITGWVAE</sequence>
<protein>
    <submittedName>
        <fullName evidence="1">Uncharacterized protein</fullName>
    </submittedName>
</protein>